<dbReference type="Pfam" id="PF14657">
    <property type="entry name" value="Arm-DNA-bind_4"/>
    <property type="match status" value="1"/>
</dbReference>
<organism evidence="6">
    <name type="scientific">Dolosigranulum savutiense</name>
    <dbReference type="NCBI Taxonomy" id="3110288"/>
    <lineage>
        <taxon>Bacteria</taxon>
        <taxon>Bacillati</taxon>
        <taxon>Bacillota</taxon>
        <taxon>Bacilli</taxon>
        <taxon>Lactobacillales</taxon>
        <taxon>Carnobacteriaceae</taxon>
        <taxon>Dolosigranulum</taxon>
    </lineage>
</organism>
<dbReference type="Pfam" id="PF00589">
    <property type="entry name" value="Phage_integrase"/>
    <property type="match status" value="1"/>
</dbReference>
<dbReference type="PROSITE" id="PS51898">
    <property type="entry name" value="TYR_RECOMBINASE"/>
    <property type="match status" value="1"/>
</dbReference>
<evidence type="ECO:0000256" key="4">
    <source>
        <dbReference type="ARBA" id="ARBA00023172"/>
    </source>
</evidence>
<feature type="domain" description="Tyr recombinase" evidence="5">
    <location>
        <begin position="170"/>
        <end position="358"/>
    </location>
</feature>
<dbReference type="InterPro" id="IPR050090">
    <property type="entry name" value="Tyrosine_recombinase_XerCD"/>
</dbReference>
<evidence type="ECO:0000259" key="5">
    <source>
        <dbReference type="PROSITE" id="PS51898"/>
    </source>
</evidence>
<dbReference type="GO" id="GO:0003677">
    <property type="term" value="F:DNA binding"/>
    <property type="evidence" value="ECO:0007669"/>
    <property type="project" value="UniProtKB-KW"/>
</dbReference>
<dbReference type="Pfam" id="PF14659">
    <property type="entry name" value="Phage_int_SAM_3"/>
    <property type="match status" value="1"/>
</dbReference>
<evidence type="ECO:0000313" key="6">
    <source>
        <dbReference type="EMBL" id="XBC48120.1"/>
    </source>
</evidence>
<dbReference type="AlphaFoldDB" id="A0AB74TYA0"/>
<dbReference type="InterPro" id="IPR004107">
    <property type="entry name" value="Integrase_SAM-like_N"/>
</dbReference>
<comment type="similarity">
    <text evidence="1">Belongs to the 'phage' integrase family.</text>
</comment>
<keyword evidence="4" id="KW-0233">DNA recombination</keyword>
<name>A0AB74TYA0_9LACT</name>
<protein>
    <submittedName>
        <fullName evidence="6">Tyrosine-type recombinase/integrase</fullName>
    </submittedName>
</protein>
<dbReference type="InterPro" id="IPR028259">
    <property type="entry name" value="AP2-like_int_N"/>
</dbReference>
<reference evidence="6" key="1">
    <citation type="submission" date="2023-12" db="EMBL/GenBank/DDBJ databases">
        <title>Dolosigranulum savutii sp. nov. isolated from human upper respiratory samples collected in Botswana.</title>
        <authorList>
            <person name="Kelly M.S."/>
        </authorList>
    </citation>
    <scope>NUCLEOTIDE SEQUENCE</scope>
    <source>
        <strain evidence="6">MSK312</strain>
    </source>
</reference>
<dbReference type="SUPFAM" id="SSF56349">
    <property type="entry name" value="DNA breaking-rejoining enzymes"/>
    <property type="match status" value="1"/>
</dbReference>
<proteinExistence type="inferred from homology"/>
<keyword evidence="2" id="KW-0229">DNA integration</keyword>
<gene>
    <name evidence="6" type="ORF">VUQ09_01660</name>
</gene>
<dbReference type="RefSeq" id="WP_347298135.1">
    <property type="nucleotide sequence ID" value="NZ_CP142434.1"/>
</dbReference>
<accession>A0AB74TYA0</accession>
<evidence type="ECO:0000256" key="3">
    <source>
        <dbReference type="ARBA" id="ARBA00023125"/>
    </source>
</evidence>
<dbReference type="PANTHER" id="PTHR30349:SF64">
    <property type="entry name" value="PROPHAGE INTEGRASE INTD-RELATED"/>
    <property type="match status" value="1"/>
</dbReference>
<dbReference type="EMBL" id="CP142434">
    <property type="protein sequence ID" value="XBC48120.1"/>
    <property type="molecule type" value="Genomic_DNA"/>
</dbReference>
<dbReference type="InterPro" id="IPR010998">
    <property type="entry name" value="Integrase_recombinase_N"/>
</dbReference>
<dbReference type="PANTHER" id="PTHR30349">
    <property type="entry name" value="PHAGE INTEGRASE-RELATED"/>
    <property type="match status" value="1"/>
</dbReference>
<evidence type="ECO:0000256" key="2">
    <source>
        <dbReference type="ARBA" id="ARBA00022908"/>
    </source>
</evidence>
<dbReference type="InterPro" id="IPR013762">
    <property type="entry name" value="Integrase-like_cat_sf"/>
</dbReference>
<dbReference type="Gene3D" id="1.10.150.130">
    <property type="match status" value="1"/>
</dbReference>
<dbReference type="GO" id="GO:0015074">
    <property type="term" value="P:DNA integration"/>
    <property type="evidence" value="ECO:0007669"/>
    <property type="project" value="UniProtKB-KW"/>
</dbReference>
<dbReference type="Gene3D" id="1.10.443.10">
    <property type="entry name" value="Intergrase catalytic core"/>
    <property type="match status" value="1"/>
</dbReference>
<evidence type="ECO:0000256" key="1">
    <source>
        <dbReference type="ARBA" id="ARBA00008857"/>
    </source>
</evidence>
<keyword evidence="3" id="KW-0238">DNA-binding</keyword>
<sequence length="363" mass="41851">MPKIIKYQKQGKTAYKFQIYTGINPKTGKRSMTTRSGFRTKSAAKTEMKRIEAQVANDTFFDDTSTKDYTVQEVYELFHAGYKHTVKESTLIVVESQYRNHIKPAIGNKLIQFVTIKELQDLANSWKDFSSSFMIANLLKRLFRHAQKIGAIEKNPVDAIIFPKRKKKSNKKKFWSKQELKKFLEEAKEHKNPQAYPFFRLLAFCGIRKGEALALSWDDVDVANRQLKIHRNLSAGRHGSKITSTKTNTSRKISIDNDTLDALLQIKSDYPLVFHKLNGKPHDKSLPAFWMDDICRNIPVDKIVIHGLRHTHASLLFEAGASIKEVQHRLGHANTKMTMDIYTHVTKKSRDDFAEKFANFIDF</sequence>
<dbReference type="InterPro" id="IPR002104">
    <property type="entry name" value="Integrase_catalytic"/>
</dbReference>
<dbReference type="GO" id="GO:0006310">
    <property type="term" value="P:DNA recombination"/>
    <property type="evidence" value="ECO:0007669"/>
    <property type="project" value="UniProtKB-KW"/>
</dbReference>
<dbReference type="InterPro" id="IPR011010">
    <property type="entry name" value="DNA_brk_join_enz"/>
</dbReference>
<dbReference type="CDD" id="cd01189">
    <property type="entry name" value="INT_ICEBs1_C_like"/>
    <property type="match status" value="1"/>
</dbReference>